<evidence type="ECO:0000313" key="5">
    <source>
        <dbReference type="Proteomes" id="UP000311713"/>
    </source>
</evidence>
<evidence type="ECO:0000259" key="3">
    <source>
        <dbReference type="Pfam" id="PF01551"/>
    </source>
</evidence>
<dbReference type="CDD" id="cd12797">
    <property type="entry name" value="M23_peptidase"/>
    <property type="match status" value="1"/>
</dbReference>
<dbReference type="InterPro" id="IPR011055">
    <property type="entry name" value="Dup_hybrid_motif"/>
</dbReference>
<accession>A0A5C4UYV8</accession>
<evidence type="ECO:0000313" key="4">
    <source>
        <dbReference type="EMBL" id="TNM28386.1"/>
    </source>
</evidence>
<protein>
    <submittedName>
        <fullName evidence="4">M23 family metallopeptidase</fullName>
    </submittedName>
</protein>
<feature type="signal peptide" evidence="2">
    <location>
        <begin position="1"/>
        <end position="39"/>
    </location>
</feature>
<dbReference type="PANTHER" id="PTHR21666:SF270">
    <property type="entry name" value="MUREIN HYDROLASE ACTIVATOR ENVC"/>
    <property type="match status" value="1"/>
</dbReference>
<organism evidence="4 5">
    <name type="scientific">Streptomyces sedi</name>
    <dbReference type="NCBI Taxonomy" id="555059"/>
    <lineage>
        <taxon>Bacteria</taxon>
        <taxon>Bacillati</taxon>
        <taxon>Actinomycetota</taxon>
        <taxon>Actinomycetes</taxon>
        <taxon>Kitasatosporales</taxon>
        <taxon>Streptomycetaceae</taxon>
        <taxon>Streptomyces</taxon>
    </lineage>
</organism>
<gene>
    <name evidence="4" type="ORF">FH715_17640</name>
</gene>
<dbReference type="GO" id="GO:0004222">
    <property type="term" value="F:metalloendopeptidase activity"/>
    <property type="evidence" value="ECO:0007669"/>
    <property type="project" value="TreeGrafter"/>
</dbReference>
<feature type="region of interest" description="Disordered" evidence="1">
    <location>
        <begin position="58"/>
        <end position="93"/>
    </location>
</feature>
<evidence type="ECO:0000256" key="1">
    <source>
        <dbReference type="SAM" id="MobiDB-lite"/>
    </source>
</evidence>
<keyword evidence="5" id="KW-1185">Reference proteome</keyword>
<feature type="compositionally biased region" description="Basic and acidic residues" evidence="1">
    <location>
        <begin position="74"/>
        <end position="88"/>
    </location>
</feature>
<reference evidence="4 5" key="1">
    <citation type="submission" date="2019-06" db="EMBL/GenBank/DDBJ databases">
        <title>Draft genome of Streptomyces sedi sp. JCM16909.</title>
        <authorList>
            <person name="Klykleung N."/>
            <person name="Tanasupawat S."/>
            <person name="Kudo T."/>
            <person name="Yuki M."/>
            <person name="Ohkuma M."/>
        </authorList>
    </citation>
    <scope>NUCLEOTIDE SEQUENCE [LARGE SCALE GENOMIC DNA]</scope>
    <source>
        <strain evidence="4 5">JCM 16909</strain>
    </source>
</reference>
<dbReference type="RefSeq" id="WP_139646417.1">
    <property type="nucleotide sequence ID" value="NZ_BAAAZS010000081.1"/>
</dbReference>
<evidence type="ECO:0000256" key="2">
    <source>
        <dbReference type="SAM" id="SignalP"/>
    </source>
</evidence>
<comment type="caution">
    <text evidence="4">The sequence shown here is derived from an EMBL/GenBank/DDBJ whole genome shotgun (WGS) entry which is preliminary data.</text>
</comment>
<keyword evidence="2" id="KW-0732">Signal</keyword>
<dbReference type="Proteomes" id="UP000311713">
    <property type="component" value="Unassembled WGS sequence"/>
</dbReference>
<dbReference type="FunFam" id="2.70.70.10:FF:000013">
    <property type="entry name" value="Peptidase family M23"/>
    <property type="match status" value="1"/>
</dbReference>
<dbReference type="InterPro" id="IPR016047">
    <property type="entry name" value="M23ase_b-sheet_dom"/>
</dbReference>
<feature type="compositionally biased region" description="Low complexity" evidence="1">
    <location>
        <begin position="62"/>
        <end position="72"/>
    </location>
</feature>
<dbReference type="PANTHER" id="PTHR21666">
    <property type="entry name" value="PEPTIDASE-RELATED"/>
    <property type="match status" value="1"/>
</dbReference>
<proteinExistence type="predicted"/>
<name>A0A5C4UYV8_9ACTN</name>
<dbReference type="InterPro" id="IPR050570">
    <property type="entry name" value="Cell_wall_metabolism_enzyme"/>
</dbReference>
<dbReference type="EMBL" id="VDGT01000013">
    <property type="protein sequence ID" value="TNM28386.1"/>
    <property type="molecule type" value="Genomic_DNA"/>
</dbReference>
<feature type="chain" id="PRO_5022677711" evidence="2">
    <location>
        <begin position="40"/>
        <end position="229"/>
    </location>
</feature>
<dbReference type="Pfam" id="PF01551">
    <property type="entry name" value="Peptidase_M23"/>
    <property type="match status" value="1"/>
</dbReference>
<dbReference type="AlphaFoldDB" id="A0A5C4UYV8"/>
<dbReference type="OrthoDB" id="5244067at2"/>
<feature type="domain" description="M23ase beta-sheet core" evidence="3">
    <location>
        <begin position="115"/>
        <end position="217"/>
    </location>
</feature>
<dbReference type="SUPFAM" id="SSF51261">
    <property type="entry name" value="Duplicated hybrid motif"/>
    <property type="match status" value="1"/>
</dbReference>
<dbReference type="Gene3D" id="2.70.70.10">
    <property type="entry name" value="Glucose Permease (Domain IIA)"/>
    <property type="match status" value="1"/>
</dbReference>
<sequence length="229" mass="23276">MPKITTHRIRENLRLRTRVATVAAAGLTASAVLTGAAVAADGNPADVYAAHTVAEAMGSGHGESTGADAGTDAGEGKDAGKTAEKPKASDWVSPISGDYELSATYGNSGDRWTSKHSGQDFAVPTGAEVSSVHEGTVVKAGGNGAGDGPAYGNAIVIDHGDGTFSQYAHLSEVDVAVGDQVETGEKIALSGDTGNSSGPHLHFEIRTSADYGTAVDPMEFLRGEHDAKV</sequence>